<feature type="compositionally biased region" description="Polar residues" evidence="1">
    <location>
        <begin position="411"/>
        <end position="420"/>
    </location>
</feature>
<feature type="compositionally biased region" description="Basic and acidic residues" evidence="1">
    <location>
        <begin position="76"/>
        <end position="97"/>
    </location>
</feature>
<feature type="compositionally biased region" description="Low complexity" evidence="1">
    <location>
        <begin position="289"/>
        <end position="307"/>
    </location>
</feature>
<evidence type="ECO:0000313" key="3">
    <source>
        <dbReference type="Proteomes" id="UP000030134"/>
    </source>
</evidence>
<sequence length="495" mass="58639">MLTSVSGWAQNEDVDDAIYISPEQAEKARAKAIEENRMARERAYAQRLERERYEDAYEYEDFDTDGNEISDDEIDSYNRRDKGKGKQDRYTSRKKERSIVKERALKKRKQRKYRGIYSDRIARFHDPSTIVIKGVDRVEVYVDDEYYGSNYDNGYYYDDDTDINVYIITNSYYGSRGWNSFYPWYDSWWDYWTPWSYYGYYSPYYHRYRYWYNRGWNWRWNSFGYYPTPRDIWYDGYYQGYLDGYYGYGGRYGGSYYDPYVGHYKPRSNKYQQGRRSNDSYGAEYNEGRNQNSRNVSSSARSNDNVSIVRRNNTSNYERGTYWSNEANRVTDNDQNFNRRDYRGNSSVYNRSNRGNYSEGRNLSRPSSERETQRIETSPRDNSNNRSTSRRVERTNRGSYDYDRGSYDRGGSQQRINSSVKPIERNDNNRYNSRSYDNGATSRRSSSNSYENRRSNSSAGSSYESRSSSSSSRGSYDSGRSSSSGNSSGGGRRGR</sequence>
<feature type="compositionally biased region" description="Basic and acidic residues" evidence="1">
    <location>
        <begin position="367"/>
        <end position="379"/>
    </location>
</feature>
<dbReference type="STRING" id="266762.HQ36_03810"/>
<name>A0A0A2G6P2_9PORP</name>
<keyword evidence="3" id="KW-1185">Reference proteome</keyword>
<feature type="compositionally biased region" description="Polar residues" evidence="1">
    <location>
        <begin position="310"/>
        <end position="328"/>
    </location>
</feature>
<feature type="compositionally biased region" description="Acidic residues" evidence="1">
    <location>
        <begin position="56"/>
        <end position="75"/>
    </location>
</feature>
<gene>
    <name evidence="2" type="ORF">HQ36_03810</name>
</gene>
<feature type="compositionally biased region" description="Basic and acidic residues" evidence="1">
    <location>
        <begin position="329"/>
        <end position="343"/>
    </location>
</feature>
<feature type="compositionally biased region" description="Basic and acidic residues" evidence="1">
    <location>
        <begin position="390"/>
        <end position="407"/>
    </location>
</feature>
<feature type="region of interest" description="Disordered" evidence="1">
    <location>
        <begin position="56"/>
        <end position="97"/>
    </location>
</feature>
<proteinExistence type="predicted"/>
<protein>
    <submittedName>
        <fullName evidence="2">Uncharacterized protein</fullName>
    </submittedName>
</protein>
<accession>A0A0A2G6P2</accession>
<feature type="region of interest" description="Disordered" evidence="1">
    <location>
        <begin position="267"/>
        <end position="495"/>
    </location>
</feature>
<evidence type="ECO:0000313" key="2">
    <source>
        <dbReference type="EMBL" id="KGN98055.1"/>
    </source>
</evidence>
<feature type="compositionally biased region" description="Polar residues" evidence="1">
    <location>
        <begin position="344"/>
        <end position="366"/>
    </location>
</feature>
<dbReference type="Proteomes" id="UP000030134">
    <property type="component" value="Unassembled WGS sequence"/>
</dbReference>
<feature type="compositionally biased region" description="Low complexity" evidence="1">
    <location>
        <begin position="429"/>
        <end position="486"/>
    </location>
</feature>
<evidence type="ECO:0000256" key="1">
    <source>
        <dbReference type="SAM" id="MobiDB-lite"/>
    </source>
</evidence>
<comment type="caution">
    <text evidence="2">The sequence shown here is derived from an EMBL/GenBank/DDBJ whole genome shotgun (WGS) entry which is preliminary data.</text>
</comment>
<reference evidence="2 3" key="1">
    <citation type="submission" date="2014-08" db="EMBL/GenBank/DDBJ databases">
        <title>Porphyromonas gingivicanis strain:COT-022_OH1391 Genome sequencing.</title>
        <authorList>
            <person name="Wallis C."/>
            <person name="Deusch O."/>
            <person name="O'Flynn C."/>
            <person name="Davis I."/>
            <person name="Jospin G."/>
            <person name="Darling A.E."/>
            <person name="Coil D.A."/>
            <person name="Alexiev A."/>
            <person name="Horsfall A."/>
            <person name="Kirkwood N."/>
            <person name="Harris S."/>
            <person name="Eisen J.A."/>
        </authorList>
    </citation>
    <scope>NUCLEOTIDE SEQUENCE [LARGE SCALE GENOMIC DNA]</scope>
    <source>
        <strain evidence="3">COT-022 OH1391</strain>
    </source>
</reference>
<dbReference type="EMBL" id="JQZW01000008">
    <property type="protein sequence ID" value="KGN98055.1"/>
    <property type="molecule type" value="Genomic_DNA"/>
</dbReference>
<organism evidence="2 3">
    <name type="scientific">Porphyromonas gingivicanis</name>
    <dbReference type="NCBI Taxonomy" id="266762"/>
    <lineage>
        <taxon>Bacteria</taxon>
        <taxon>Pseudomonadati</taxon>
        <taxon>Bacteroidota</taxon>
        <taxon>Bacteroidia</taxon>
        <taxon>Bacteroidales</taxon>
        <taxon>Porphyromonadaceae</taxon>
        <taxon>Porphyromonas</taxon>
    </lineage>
</organism>
<dbReference type="AlphaFoldDB" id="A0A0A2G6P2"/>